<feature type="compositionally biased region" description="Low complexity" evidence="1">
    <location>
        <begin position="46"/>
        <end position="69"/>
    </location>
</feature>
<sequence>MGRLPHRETSATRAGRPTPNPSLPGRGEEDVPPFSVTRSSQPAPPASSTSARPSAPSASCSPAPSAAAR</sequence>
<comment type="caution">
    <text evidence="2">The sequence shown here is derived from an EMBL/GenBank/DDBJ whole genome shotgun (WGS) entry which is preliminary data.</text>
</comment>
<dbReference type="AlphaFoldDB" id="A0A2W4Z4R3"/>
<evidence type="ECO:0000256" key="1">
    <source>
        <dbReference type="SAM" id="MobiDB-lite"/>
    </source>
</evidence>
<feature type="compositionally biased region" description="Basic and acidic residues" evidence="1">
    <location>
        <begin position="1"/>
        <end position="10"/>
    </location>
</feature>
<dbReference type="Proteomes" id="UP000249555">
    <property type="component" value="Unassembled WGS sequence"/>
</dbReference>
<evidence type="ECO:0000313" key="3">
    <source>
        <dbReference type="Proteomes" id="UP000249555"/>
    </source>
</evidence>
<name>A0A2W4Z4R3_9SPHN</name>
<evidence type="ECO:0000313" key="2">
    <source>
        <dbReference type="EMBL" id="PZO75462.1"/>
    </source>
</evidence>
<dbReference type="EMBL" id="QFMX01000004">
    <property type="protein sequence ID" value="PZO75462.1"/>
    <property type="molecule type" value="Genomic_DNA"/>
</dbReference>
<reference evidence="2 3" key="1">
    <citation type="submission" date="2017-08" db="EMBL/GenBank/DDBJ databases">
        <title>Infants hospitalized years apart are colonized by the same room-sourced microbial strains.</title>
        <authorList>
            <person name="Brooks B."/>
            <person name="Olm M.R."/>
            <person name="Firek B.A."/>
            <person name="Baker R."/>
            <person name="Thomas B.C."/>
            <person name="Morowitz M.J."/>
            <person name="Banfield J.F."/>
        </authorList>
    </citation>
    <scope>NUCLEOTIDE SEQUENCE [LARGE SCALE GENOMIC DNA]</scope>
    <source>
        <strain evidence="2">S2_018_000_R3_119</strain>
    </source>
</reference>
<gene>
    <name evidence="2" type="ORF">DI640_05580</name>
</gene>
<feature type="region of interest" description="Disordered" evidence="1">
    <location>
        <begin position="1"/>
        <end position="69"/>
    </location>
</feature>
<proteinExistence type="predicted"/>
<accession>A0A2W4Z4R3</accession>
<protein>
    <submittedName>
        <fullName evidence="2">Uncharacterized protein</fullName>
    </submittedName>
</protein>
<organism evidence="2 3">
    <name type="scientific">Sphingomonas taxi</name>
    <dbReference type="NCBI Taxonomy" id="1549858"/>
    <lineage>
        <taxon>Bacteria</taxon>
        <taxon>Pseudomonadati</taxon>
        <taxon>Pseudomonadota</taxon>
        <taxon>Alphaproteobacteria</taxon>
        <taxon>Sphingomonadales</taxon>
        <taxon>Sphingomonadaceae</taxon>
        <taxon>Sphingomonas</taxon>
    </lineage>
</organism>